<gene>
    <name evidence="1" type="ORF">EZS28_052799</name>
</gene>
<reference evidence="1 2" key="1">
    <citation type="submission" date="2019-03" db="EMBL/GenBank/DDBJ databases">
        <title>Single cell metagenomics reveals metabolic interactions within the superorganism composed of flagellate Streblomastix strix and complex community of Bacteroidetes bacteria on its surface.</title>
        <authorList>
            <person name="Treitli S.C."/>
            <person name="Kolisko M."/>
            <person name="Husnik F."/>
            <person name="Keeling P."/>
            <person name="Hampl V."/>
        </authorList>
    </citation>
    <scope>NUCLEOTIDE SEQUENCE [LARGE SCALE GENOMIC DNA]</scope>
    <source>
        <strain evidence="1">ST1C</strain>
    </source>
</reference>
<accession>A0A5J4RU47</accession>
<comment type="caution">
    <text evidence="1">The sequence shown here is derived from an EMBL/GenBank/DDBJ whole genome shotgun (WGS) entry which is preliminary data.</text>
</comment>
<feature type="non-terminal residue" evidence="1">
    <location>
        <position position="1"/>
    </location>
</feature>
<dbReference type="AlphaFoldDB" id="A0A5J4RU47"/>
<dbReference type="EMBL" id="SNRW01041444">
    <property type="protein sequence ID" value="KAA6337314.1"/>
    <property type="molecule type" value="Genomic_DNA"/>
</dbReference>
<evidence type="ECO:0000313" key="2">
    <source>
        <dbReference type="Proteomes" id="UP000324800"/>
    </source>
</evidence>
<sequence>QSVWDGEPDMPEGPETAGWWLNKLEKKQEIIRQVENIHNNPNRRVFQEKLLSELAYEFEKIDREGRYKPLKRILICQRMWMPLPWQEKLQEPRKNGMRLFNNSLEDFIKRIQDTLKYQKPLLKWVWKGIYQKLLLLRQKMP</sequence>
<dbReference type="Proteomes" id="UP000324800">
    <property type="component" value="Unassembled WGS sequence"/>
</dbReference>
<evidence type="ECO:0000313" key="1">
    <source>
        <dbReference type="EMBL" id="KAA6337314.1"/>
    </source>
</evidence>
<protein>
    <submittedName>
        <fullName evidence="1">Uncharacterized protein</fullName>
    </submittedName>
</protein>
<name>A0A5J4RU47_9EUKA</name>
<proteinExistence type="predicted"/>
<organism evidence="1 2">
    <name type="scientific">Streblomastix strix</name>
    <dbReference type="NCBI Taxonomy" id="222440"/>
    <lineage>
        <taxon>Eukaryota</taxon>
        <taxon>Metamonada</taxon>
        <taxon>Preaxostyla</taxon>
        <taxon>Oxymonadida</taxon>
        <taxon>Streblomastigidae</taxon>
        <taxon>Streblomastix</taxon>
    </lineage>
</organism>